<evidence type="ECO:0000256" key="1">
    <source>
        <dbReference type="SAM" id="Phobius"/>
    </source>
</evidence>
<dbReference type="RefSeq" id="WP_391529966.1">
    <property type="nucleotide sequence ID" value="NZ_CP036289.1"/>
</dbReference>
<dbReference type="SUPFAM" id="SSF54523">
    <property type="entry name" value="Pili subunits"/>
    <property type="match status" value="1"/>
</dbReference>
<dbReference type="InterPro" id="IPR045584">
    <property type="entry name" value="Pilin-like"/>
</dbReference>
<dbReference type="Proteomes" id="UP000318626">
    <property type="component" value="Chromosome"/>
</dbReference>
<reference evidence="3" key="1">
    <citation type="submission" date="2019-02" db="EMBL/GenBank/DDBJ databases">
        <title>Deep-cultivation of Planctomycetes and their phenomic and genomic characterization uncovers novel biology.</title>
        <authorList>
            <person name="Wiegand S."/>
            <person name="Jogler M."/>
            <person name="Boedeker C."/>
            <person name="Pinto D."/>
            <person name="Vollmers J."/>
            <person name="Rivas-Marin E."/>
            <person name="Kohn T."/>
            <person name="Peeters S.H."/>
            <person name="Heuer A."/>
            <person name="Rast P."/>
            <person name="Oberbeckmann S."/>
            <person name="Bunk B."/>
            <person name="Jeske O."/>
            <person name="Meyerdierks A."/>
            <person name="Storesund J.E."/>
            <person name="Kallscheuer N."/>
            <person name="Luecker S."/>
            <person name="Lage O.M."/>
            <person name="Pohl T."/>
            <person name="Merkel B.J."/>
            <person name="Hornburger P."/>
            <person name="Mueller R.-W."/>
            <person name="Bruemmer F."/>
            <person name="Labrenz M."/>
            <person name="Spormann A.M."/>
            <person name="Op den Camp H."/>
            <person name="Overmann J."/>
            <person name="Amann R."/>
            <person name="Jetten M.S.M."/>
            <person name="Mascher T."/>
            <person name="Medema M.H."/>
            <person name="Devos D.P."/>
            <person name="Kaster A.-K."/>
            <person name="Ovreas L."/>
            <person name="Rohde M."/>
            <person name="Galperin M.Y."/>
            <person name="Jogler C."/>
        </authorList>
    </citation>
    <scope>NUCLEOTIDE SEQUENCE [LARGE SCALE GENOMIC DNA]</scope>
    <source>
        <strain evidence="3">Pan97</strain>
    </source>
</reference>
<keyword evidence="3" id="KW-1185">Reference proteome</keyword>
<evidence type="ECO:0000313" key="2">
    <source>
        <dbReference type="EMBL" id="QDU75845.1"/>
    </source>
</evidence>
<evidence type="ECO:0000313" key="3">
    <source>
        <dbReference type="Proteomes" id="UP000318626"/>
    </source>
</evidence>
<keyword evidence="1" id="KW-1133">Transmembrane helix</keyword>
<dbReference type="InterPro" id="IPR012902">
    <property type="entry name" value="N_methyl_site"/>
</dbReference>
<dbReference type="KEGG" id="bvo:Pan97_28870"/>
<dbReference type="AlphaFoldDB" id="A0A518C9E7"/>
<sequence length="37" mass="4100">MLRREFTLVELLVVIAIIGVLIALLLPAVQQAREAAR</sequence>
<keyword evidence="1" id="KW-0472">Membrane</keyword>
<dbReference type="NCBIfam" id="TIGR02532">
    <property type="entry name" value="IV_pilin_GFxxxE"/>
    <property type="match status" value="1"/>
</dbReference>
<name>A0A518C9E7_9BACT</name>
<dbReference type="PANTHER" id="PTHR30093">
    <property type="entry name" value="GENERAL SECRETION PATHWAY PROTEIN G"/>
    <property type="match status" value="1"/>
</dbReference>
<keyword evidence="1" id="KW-0812">Transmembrane</keyword>
<protein>
    <submittedName>
        <fullName evidence="2">Putative major pilin subunit</fullName>
    </submittedName>
</protein>
<dbReference type="Pfam" id="PF07963">
    <property type="entry name" value="N_methyl"/>
    <property type="match status" value="1"/>
</dbReference>
<feature type="transmembrane region" description="Helical" evidence="1">
    <location>
        <begin position="6"/>
        <end position="29"/>
    </location>
</feature>
<proteinExistence type="predicted"/>
<accession>A0A518C9E7</accession>
<organism evidence="2 3">
    <name type="scientific">Bremerella volcania</name>
    <dbReference type="NCBI Taxonomy" id="2527984"/>
    <lineage>
        <taxon>Bacteria</taxon>
        <taxon>Pseudomonadati</taxon>
        <taxon>Planctomycetota</taxon>
        <taxon>Planctomycetia</taxon>
        <taxon>Pirellulales</taxon>
        <taxon>Pirellulaceae</taxon>
        <taxon>Bremerella</taxon>
    </lineage>
</organism>
<dbReference type="PANTHER" id="PTHR30093:SF2">
    <property type="entry name" value="TYPE II SECRETION SYSTEM PROTEIN H"/>
    <property type="match status" value="1"/>
</dbReference>
<dbReference type="EMBL" id="CP036289">
    <property type="protein sequence ID" value="QDU75845.1"/>
    <property type="molecule type" value="Genomic_DNA"/>
</dbReference>
<dbReference type="Gene3D" id="3.30.700.10">
    <property type="entry name" value="Glycoprotein, Type 4 Pilin"/>
    <property type="match status" value="1"/>
</dbReference>
<gene>
    <name evidence="2" type="ORF">Pan97_28870</name>
</gene>